<name>A0A2D6YGP0_9DELT</name>
<evidence type="ECO:0000256" key="1">
    <source>
        <dbReference type="SAM" id="SignalP"/>
    </source>
</evidence>
<comment type="caution">
    <text evidence="2">The sequence shown here is derived from an EMBL/GenBank/DDBJ whole genome shotgun (WGS) entry which is preliminary data.</text>
</comment>
<protein>
    <recommendedName>
        <fullName evidence="4">Outer membrane protein beta-barrel domain-containing protein</fullName>
    </recommendedName>
</protein>
<accession>A0A2D6YGP0</accession>
<dbReference type="EMBL" id="NZEX01000026">
    <property type="protein sequence ID" value="MAH62353.1"/>
    <property type="molecule type" value="Genomic_DNA"/>
</dbReference>
<dbReference type="AlphaFoldDB" id="A0A2D6YGP0"/>
<feature type="chain" id="PRO_5014712590" description="Outer membrane protein beta-barrel domain-containing protein" evidence="1">
    <location>
        <begin position="23"/>
        <end position="256"/>
    </location>
</feature>
<evidence type="ECO:0000313" key="3">
    <source>
        <dbReference type="Proteomes" id="UP000226525"/>
    </source>
</evidence>
<evidence type="ECO:0000313" key="2">
    <source>
        <dbReference type="EMBL" id="MAH62353.1"/>
    </source>
</evidence>
<organism evidence="2 3">
    <name type="scientific">SAR324 cluster bacterium</name>
    <dbReference type="NCBI Taxonomy" id="2024889"/>
    <lineage>
        <taxon>Bacteria</taxon>
        <taxon>Deltaproteobacteria</taxon>
        <taxon>SAR324 cluster</taxon>
    </lineage>
</organism>
<dbReference type="Proteomes" id="UP000226525">
    <property type="component" value="Unassembled WGS sequence"/>
</dbReference>
<feature type="signal peptide" evidence="1">
    <location>
        <begin position="1"/>
        <end position="22"/>
    </location>
</feature>
<evidence type="ECO:0008006" key="4">
    <source>
        <dbReference type="Google" id="ProtNLM"/>
    </source>
</evidence>
<reference evidence="3" key="1">
    <citation type="submission" date="2017-09" db="EMBL/GenBank/DDBJ databases">
        <title>The Reconstruction of 2,631 Draft Metagenome-Assembled Genomes from the Global Oceans.</title>
        <authorList>
            <person name="Tully B.J."/>
            <person name="Graham E.D."/>
            <person name="Heidelberg J.F."/>
        </authorList>
    </citation>
    <scope>NUCLEOTIDE SEQUENCE [LARGE SCALE GENOMIC DNA]</scope>
</reference>
<sequence length="256" mass="27859">MRAANCCTAIIGIILLTSTAWGNCTDEERAEMQRLGLDASVIAYTCEEETEITEEELPAVSVQEVPEETIVVSQEKVADEAGYRQQISIGVGIAAGSYTNRGPKTSLNGTALSVQYHWVESIGYTLGLQWLLIEAAGGASAADEVRYKQQTFALTAGWLLIDRPTLMLAPELVLGVWGSGHLTDSVENARAQPSLNGLEIPVSIQIDDSLHVGIEYAWYDLSTFALPESGIDISYPGSTGKARLEQSFRFYSTYHF</sequence>
<gene>
    <name evidence="2" type="ORF">CMN54_02655</name>
</gene>
<proteinExistence type="predicted"/>
<keyword evidence="1" id="KW-0732">Signal</keyword>